<dbReference type="EMBL" id="FNFM01000003">
    <property type="protein sequence ID" value="SDJ98936.1"/>
    <property type="molecule type" value="Genomic_DNA"/>
</dbReference>
<name>A0A1G8Y813_ACTMZ</name>
<feature type="transmembrane region" description="Helical" evidence="1">
    <location>
        <begin position="62"/>
        <end position="83"/>
    </location>
</feature>
<evidence type="ECO:0000313" key="3">
    <source>
        <dbReference type="Proteomes" id="UP000199213"/>
    </source>
</evidence>
<proteinExistence type="predicted"/>
<reference evidence="3" key="1">
    <citation type="submission" date="2016-10" db="EMBL/GenBank/DDBJ databases">
        <authorList>
            <person name="Varghese N."/>
            <person name="Submissions S."/>
        </authorList>
    </citation>
    <scope>NUCLEOTIDE SEQUENCE [LARGE SCALE GENOMIC DNA]</scope>
    <source>
        <strain evidence="3">DSM 45460</strain>
    </source>
</reference>
<gene>
    <name evidence="2" type="ORF">SAMN04487820_103307</name>
</gene>
<dbReference type="Proteomes" id="UP000199213">
    <property type="component" value="Unassembled WGS sequence"/>
</dbReference>
<keyword evidence="1" id="KW-0812">Transmembrane</keyword>
<dbReference type="AlphaFoldDB" id="A0A1G8Y813"/>
<evidence type="ECO:0000256" key="1">
    <source>
        <dbReference type="SAM" id="Phobius"/>
    </source>
</evidence>
<sequence>MPVGWAFSIGSLVIALSVAWTVWALPTAVPDLALRDRLAAPLAVVFAGFSVWLVAAELEPSWSTLVVFVNMVAALLRALGIALEHQAVIAGWPWLGRDPVVGAARDLHGLVKHRGMGQT</sequence>
<organism evidence="2 3">
    <name type="scientific">Actinopolyspora mzabensis</name>
    <dbReference type="NCBI Taxonomy" id="995066"/>
    <lineage>
        <taxon>Bacteria</taxon>
        <taxon>Bacillati</taxon>
        <taxon>Actinomycetota</taxon>
        <taxon>Actinomycetes</taxon>
        <taxon>Actinopolysporales</taxon>
        <taxon>Actinopolysporaceae</taxon>
        <taxon>Actinopolyspora</taxon>
    </lineage>
</organism>
<accession>A0A1G8Y813</accession>
<keyword evidence="1" id="KW-1133">Transmembrane helix</keyword>
<feature type="transmembrane region" description="Helical" evidence="1">
    <location>
        <begin position="38"/>
        <end position="56"/>
    </location>
</feature>
<keyword evidence="1" id="KW-0472">Membrane</keyword>
<feature type="transmembrane region" description="Helical" evidence="1">
    <location>
        <begin position="6"/>
        <end position="26"/>
    </location>
</feature>
<keyword evidence="3" id="KW-1185">Reference proteome</keyword>
<protein>
    <submittedName>
        <fullName evidence="2">Uncharacterized protein</fullName>
    </submittedName>
</protein>
<evidence type="ECO:0000313" key="2">
    <source>
        <dbReference type="EMBL" id="SDJ98936.1"/>
    </source>
</evidence>